<dbReference type="Proteomes" id="UP000053958">
    <property type="component" value="Unassembled WGS sequence"/>
</dbReference>
<dbReference type="GeneID" id="25315203"/>
<dbReference type="RefSeq" id="XP_013329738.1">
    <property type="nucleotide sequence ID" value="XM_013474284.1"/>
</dbReference>
<keyword evidence="4" id="KW-1185">Reference proteome</keyword>
<protein>
    <recommendedName>
        <fullName evidence="2">DUF6546 domain-containing protein</fullName>
    </recommendedName>
</protein>
<dbReference type="STRING" id="1408163.A0A0F4YZ88"/>
<evidence type="ECO:0000256" key="1">
    <source>
        <dbReference type="SAM" id="MobiDB-lite"/>
    </source>
</evidence>
<evidence type="ECO:0000313" key="3">
    <source>
        <dbReference type="EMBL" id="KKA23126.1"/>
    </source>
</evidence>
<evidence type="ECO:0000259" key="2">
    <source>
        <dbReference type="Pfam" id="PF20183"/>
    </source>
</evidence>
<sequence>MAGYPLPPELTARVISYLTIPDNFNPYKIQEPARVAQYATVSRDWQMIVERHTFSTLHLTTPQRLTEFEQIVAQNARRRSYVRNVNLLVQLESYDVEARAKFETAEEHRRNNEIFTRTIQSLFKILQSWPEDQTGIHLSIKAQSPSDAVPGKEGQRRMKEARKNRAKDLLERRFEKCYLQFSEESLDGLPAVGAVTTLSVDAGYRFQRLISPASCAIIASKLPRLQNASLVLLDNEKRDLALRKRNRNEFVCYFNFWPSSVEDFYLVFYNEPPANQTRSPADLVDGNAEDPLSSRLRDFSQQLTAIHLEDIVVGKELFWPIAPKDDTQLPSWPKLTSFRLQYTITTPSGGWYFERNPAEEGEDADGGGDSDLEDQYSRMQEHLRPPLEDRFPQSSRTKVSSELINEFYVSAGRAAQRMPKLKYMHLETSSGQGRHWFQYEVKGKTATATWADMILFQPEERVLEVWRDAARQHTGSESNLEVKLQDLSVPYTGSYA</sequence>
<accession>A0A0F4YZ88</accession>
<feature type="compositionally biased region" description="Acidic residues" evidence="1">
    <location>
        <begin position="359"/>
        <end position="373"/>
    </location>
</feature>
<proteinExistence type="predicted"/>
<dbReference type="InterPro" id="IPR046676">
    <property type="entry name" value="DUF6546"/>
</dbReference>
<gene>
    <name evidence="3" type="ORF">T310_2852</name>
</gene>
<dbReference type="OrthoDB" id="4802432at2759"/>
<dbReference type="AlphaFoldDB" id="A0A0F4YZ88"/>
<dbReference type="EMBL" id="LASV01000111">
    <property type="protein sequence ID" value="KKA23126.1"/>
    <property type="molecule type" value="Genomic_DNA"/>
</dbReference>
<evidence type="ECO:0000313" key="4">
    <source>
        <dbReference type="Proteomes" id="UP000053958"/>
    </source>
</evidence>
<comment type="caution">
    <text evidence="3">The sequence shown here is derived from an EMBL/GenBank/DDBJ whole genome shotgun (WGS) entry which is preliminary data.</text>
</comment>
<feature type="region of interest" description="Disordered" evidence="1">
    <location>
        <begin position="351"/>
        <end position="373"/>
    </location>
</feature>
<name>A0A0F4YZ88_RASE3</name>
<feature type="domain" description="DUF6546" evidence="2">
    <location>
        <begin position="397"/>
        <end position="485"/>
    </location>
</feature>
<dbReference type="Pfam" id="PF20183">
    <property type="entry name" value="DUF6546"/>
    <property type="match status" value="1"/>
</dbReference>
<reference evidence="3 4" key="1">
    <citation type="submission" date="2015-04" db="EMBL/GenBank/DDBJ databases">
        <authorList>
            <person name="Heijne W.H."/>
            <person name="Fedorova N.D."/>
            <person name="Nierman W.C."/>
            <person name="Vollebregt A.W."/>
            <person name="Zhao Z."/>
            <person name="Wu L."/>
            <person name="Kumar M."/>
            <person name="Stam H."/>
            <person name="van den Berg M.A."/>
            <person name="Pel H.J."/>
        </authorList>
    </citation>
    <scope>NUCLEOTIDE SEQUENCE [LARGE SCALE GENOMIC DNA]</scope>
    <source>
        <strain evidence="3 4">CBS 393.64</strain>
    </source>
</reference>
<organism evidence="3 4">
    <name type="scientific">Rasamsonia emersonii (strain ATCC 16479 / CBS 393.64 / IMI 116815)</name>
    <dbReference type="NCBI Taxonomy" id="1408163"/>
    <lineage>
        <taxon>Eukaryota</taxon>
        <taxon>Fungi</taxon>
        <taxon>Dikarya</taxon>
        <taxon>Ascomycota</taxon>
        <taxon>Pezizomycotina</taxon>
        <taxon>Eurotiomycetes</taxon>
        <taxon>Eurotiomycetidae</taxon>
        <taxon>Eurotiales</taxon>
        <taxon>Trichocomaceae</taxon>
        <taxon>Rasamsonia</taxon>
    </lineage>
</organism>